<keyword evidence="3" id="KW-1185">Reference proteome</keyword>
<evidence type="ECO:0000313" key="2">
    <source>
        <dbReference type="EMBL" id="QKF67230.1"/>
    </source>
</evidence>
<dbReference type="EMBL" id="CP053840">
    <property type="protein sequence ID" value="QKF67230.1"/>
    <property type="molecule type" value="Genomic_DNA"/>
</dbReference>
<dbReference type="Gene3D" id="3.30.420.130">
    <property type="entry name" value="Dinitrogenase iron-molybdenum cofactor biosynthesis domain"/>
    <property type="match status" value="1"/>
</dbReference>
<name>A0AAE7BB29_9BACT</name>
<accession>A0AAE7BB29</accession>
<evidence type="ECO:0000259" key="1">
    <source>
        <dbReference type="Pfam" id="PF02579"/>
    </source>
</evidence>
<dbReference type="Proteomes" id="UP000503482">
    <property type="component" value="Chromosome"/>
</dbReference>
<sequence>MIAIPIKIKKETCSVSTLFGKAKYFALINNNIIEIVKNEQTSGKAVAAWLKSKNVNILITSHMREKPFSSLLNDNIQVYLAKDKEVEINKILLQYADGELPILDKESFNLYFKKYSFKRNSNSKIAHKAHY</sequence>
<dbReference type="InterPro" id="IPR003731">
    <property type="entry name" value="Di-Nase_FeMo-co_biosynth"/>
</dbReference>
<evidence type="ECO:0000313" key="3">
    <source>
        <dbReference type="Proteomes" id="UP000503482"/>
    </source>
</evidence>
<dbReference type="RefSeq" id="WP_128360174.1">
    <property type="nucleotide sequence ID" value="NZ_CP053840.1"/>
</dbReference>
<dbReference type="AlphaFoldDB" id="A0AAE7BB29"/>
<proteinExistence type="predicted"/>
<dbReference type="SUPFAM" id="SSF53146">
    <property type="entry name" value="Nitrogenase accessory factor-like"/>
    <property type="match status" value="1"/>
</dbReference>
<feature type="domain" description="Dinitrogenase iron-molybdenum cofactor biosynthesis" evidence="1">
    <location>
        <begin position="15"/>
        <end position="87"/>
    </location>
</feature>
<dbReference type="InterPro" id="IPR036105">
    <property type="entry name" value="DiNase_FeMo-co_biosyn_sf"/>
</dbReference>
<dbReference type="Pfam" id="PF02579">
    <property type="entry name" value="Nitro_FeMo-Co"/>
    <property type="match status" value="1"/>
</dbReference>
<reference evidence="2 3" key="1">
    <citation type="submission" date="2020-05" db="EMBL/GenBank/DDBJ databases">
        <title>Complete genome sequencing of Campylobacter and Arcobacter type strains.</title>
        <authorList>
            <person name="Miller W.G."/>
            <person name="Yee E."/>
        </authorList>
    </citation>
    <scope>NUCLEOTIDE SEQUENCE [LARGE SCALE GENOMIC DNA]</scope>
    <source>
        <strain evidence="2 3">LMG 26156</strain>
    </source>
</reference>
<gene>
    <name evidence="2" type="ORF">AVENP_1684</name>
</gene>
<organism evidence="2 3">
    <name type="scientific">Arcobacter venerupis</name>
    <dbReference type="NCBI Taxonomy" id="1054033"/>
    <lineage>
        <taxon>Bacteria</taxon>
        <taxon>Pseudomonadati</taxon>
        <taxon>Campylobacterota</taxon>
        <taxon>Epsilonproteobacteria</taxon>
        <taxon>Campylobacterales</taxon>
        <taxon>Arcobacteraceae</taxon>
        <taxon>Arcobacter</taxon>
    </lineage>
</organism>
<protein>
    <submittedName>
        <fullName evidence="2">[Fe-Mo] cluster-binding protein, NifX/NifB/NifY family</fullName>
    </submittedName>
</protein>
<dbReference type="KEGG" id="avp:AVENP_1684"/>